<dbReference type="Gene3D" id="1.20.58.1000">
    <property type="entry name" value="Metal-sensitive repressor, helix protomer"/>
    <property type="match status" value="1"/>
</dbReference>
<dbReference type="GO" id="GO:0046872">
    <property type="term" value="F:metal ion binding"/>
    <property type="evidence" value="ECO:0007669"/>
    <property type="project" value="InterPro"/>
</dbReference>
<dbReference type="OrthoDB" id="9806052at2"/>
<dbReference type="EMBL" id="CP012508">
    <property type="protein sequence ID" value="ALB23259.1"/>
    <property type="molecule type" value="Genomic_DNA"/>
</dbReference>
<comment type="similarity">
    <text evidence="1">Belongs to the FrmR/RcnR family.</text>
</comment>
<sequence length="90" mass="10212">MHTQHQQKKLLNRAKRIRGQVDGIIRLLENKDDCTKILHTITACRGAINSLMAELLEGHINEHVIHPTAASTDQQEAATDLIYIIKKYLT</sequence>
<dbReference type="InterPro" id="IPR003735">
    <property type="entry name" value="Metal_Tscrpt_repr"/>
</dbReference>
<evidence type="ECO:0000256" key="1">
    <source>
        <dbReference type="ARBA" id="ARBA00005260"/>
    </source>
</evidence>
<dbReference type="RefSeq" id="WP_017377865.1">
    <property type="nucleotide sequence ID" value="NZ_CP012508.1"/>
</dbReference>
<dbReference type="GO" id="GO:0045892">
    <property type="term" value="P:negative regulation of DNA-templated transcription"/>
    <property type="evidence" value="ECO:0007669"/>
    <property type="project" value="UniProtKB-ARBA"/>
</dbReference>
<dbReference type="InterPro" id="IPR038390">
    <property type="entry name" value="Metal_Tscrpt_repr_sf"/>
</dbReference>
<dbReference type="Proteomes" id="UP000029558">
    <property type="component" value="Chromosome"/>
</dbReference>
<organism evidence="2 3">
    <name type="scientific">Piscirickettsia salmonis</name>
    <dbReference type="NCBI Taxonomy" id="1238"/>
    <lineage>
        <taxon>Bacteria</taxon>
        <taxon>Pseudomonadati</taxon>
        <taxon>Pseudomonadota</taxon>
        <taxon>Gammaproteobacteria</taxon>
        <taxon>Thiotrichales</taxon>
        <taxon>Piscirickettsiaceae</taxon>
        <taxon>Piscirickettsia</taxon>
    </lineage>
</organism>
<dbReference type="PANTHER" id="PTHR33677:SF5">
    <property type="entry name" value="TRANSCRIPTIONAL REPRESSOR FRMR"/>
    <property type="match status" value="1"/>
</dbReference>
<dbReference type="Pfam" id="PF02583">
    <property type="entry name" value="Trns_repr_metal"/>
    <property type="match status" value="1"/>
</dbReference>
<evidence type="ECO:0000313" key="2">
    <source>
        <dbReference type="EMBL" id="ALB23259.1"/>
    </source>
</evidence>
<reference evidence="2 3" key="1">
    <citation type="journal article" date="2014" name="Genome Announc.">
        <title>Comparative Genome Analysis of Two Isolates of the Fish Pathogen Piscirickettsia salmonis from Different Hosts Reveals Major Differences in Virulence-Associated Secretion Systems.</title>
        <authorList>
            <person name="Bohle H."/>
            <person name="Henriquez P."/>
            <person name="Grothusen H."/>
            <person name="Navas E."/>
            <person name="Sandoval A."/>
            <person name="Bustamante F."/>
            <person name="Bustos P."/>
            <person name="Mancilla M."/>
        </authorList>
    </citation>
    <scope>NUCLEOTIDE SEQUENCE [LARGE SCALE GENOMIC DNA]</scope>
    <source>
        <strain evidence="3">B1-32597</strain>
    </source>
</reference>
<proteinExistence type="inferred from homology"/>
<evidence type="ECO:0000313" key="3">
    <source>
        <dbReference type="Proteomes" id="UP000029558"/>
    </source>
</evidence>
<dbReference type="GO" id="GO:0003677">
    <property type="term" value="F:DNA binding"/>
    <property type="evidence" value="ECO:0007669"/>
    <property type="project" value="InterPro"/>
</dbReference>
<dbReference type="AlphaFoldDB" id="A0A1L6TCY4"/>
<name>A0A1L6TCY4_PISSA</name>
<protein>
    <submittedName>
        <fullName evidence="2">Metal-sensitive transcriptional repressor</fullName>
    </submittedName>
</protein>
<dbReference type="PANTHER" id="PTHR33677">
    <property type="entry name" value="TRANSCRIPTIONAL REPRESSOR FRMR-RELATED"/>
    <property type="match status" value="1"/>
</dbReference>
<accession>A0A1L6TCY4</accession>
<gene>
    <name evidence="2" type="ORF">KU39_2079</name>
</gene>
<dbReference type="CDD" id="cd10153">
    <property type="entry name" value="RcnR-FrmR-like_DUF156"/>
    <property type="match status" value="1"/>
</dbReference>